<dbReference type="GO" id="GO:0015074">
    <property type="term" value="P:DNA integration"/>
    <property type="evidence" value="ECO:0007669"/>
    <property type="project" value="InterPro"/>
</dbReference>
<comment type="caution">
    <text evidence="3">The sequence shown here is derived from an EMBL/GenBank/DDBJ whole genome shotgun (WGS) entry which is preliminary data.</text>
</comment>
<dbReference type="InterPro" id="IPR013762">
    <property type="entry name" value="Integrase-like_cat_sf"/>
</dbReference>
<evidence type="ECO:0000259" key="2">
    <source>
        <dbReference type="PROSITE" id="PS51898"/>
    </source>
</evidence>
<evidence type="ECO:0000313" key="3">
    <source>
        <dbReference type="EMBL" id="CAE7511009.1"/>
    </source>
</evidence>
<dbReference type="SUPFAM" id="SSF56349">
    <property type="entry name" value="DNA breaking-rejoining enzymes"/>
    <property type="match status" value="1"/>
</dbReference>
<dbReference type="Pfam" id="PF00589">
    <property type="entry name" value="Phage_integrase"/>
    <property type="match status" value="1"/>
</dbReference>
<dbReference type="Gene3D" id="1.10.443.10">
    <property type="entry name" value="Intergrase catalytic core"/>
    <property type="match status" value="1"/>
</dbReference>
<dbReference type="OrthoDB" id="409073at2759"/>
<dbReference type="InterPro" id="IPR011010">
    <property type="entry name" value="DNA_brk_join_enz"/>
</dbReference>
<dbReference type="GO" id="GO:0003677">
    <property type="term" value="F:DNA binding"/>
    <property type="evidence" value="ECO:0007669"/>
    <property type="project" value="InterPro"/>
</dbReference>
<dbReference type="GO" id="GO:0006310">
    <property type="term" value="P:DNA recombination"/>
    <property type="evidence" value="ECO:0007669"/>
    <property type="project" value="UniProtKB-KW"/>
</dbReference>
<accession>A0A812T8R7</accession>
<gene>
    <name evidence="3" type="ORF">SNAT2548_LOCUS28622</name>
</gene>
<dbReference type="CDD" id="cd00397">
    <property type="entry name" value="DNA_BRE_C"/>
    <property type="match status" value="1"/>
</dbReference>
<dbReference type="EMBL" id="CAJNDS010002523">
    <property type="protein sequence ID" value="CAE7511009.1"/>
    <property type="molecule type" value="Genomic_DNA"/>
</dbReference>
<feature type="domain" description="Tyr recombinase" evidence="2">
    <location>
        <begin position="1033"/>
        <end position="1205"/>
    </location>
</feature>
<dbReference type="AlphaFoldDB" id="A0A812T8R7"/>
<reference evidence="3" key="1">
    <citation type="submission" date="2021-02" db="EMBL/GenBank/DDBJ databases">
        <authorList>
            <person name="Dougan E. K."/>
            <person name="Rhodes N."/>
            <person name="Thang M."/>
            <person name="Chan C."/>
        </authorList>
    </citation>
    <scope>NUCLEOTIDE SEQUENCE</scope>
</reference>
<dbReference type="InterPro" id="IPR002104">
    <property type="entry name" value="Integrase_catalytic"/>
</dbReference>
<proteinExistence type="predicted"/>
<evidence type="ECO:0000313" key="4">
    <source>
        <dbReference type="Proteomes" id="UP000604046"/>
    </source>
</evidence>
<dbReference type="InterPro" id="IPR052925">
    <property type="entry name" value="Phage_Integrase-like_Recomb"/>
</dbReference>
<dbReference type="PROSITE" id="PS51898">
    <property type="entry name" value="TYR_RECOMBINASE"/>
    <property type="match status" value="1"/>
</dbReference>
<protein>
    <recommendedName>
        <fullName evidence="2">Tyr recombinase domain-containing protein</fullName>
    </recommendedName>
</protein>
<name>A0A812T8R7_9DINO</name>
<keyword evidence="4" id="KW-1185">Reference proteome</keyword>
<keyword evidence="1" id="KW-0233">DNA recombination</keyword>
<dbReference type="PANTHER" id="PTHR34605">
    <property type="entry name" value="PHAGE_INTEGRASE DOMAIN-CONTAINING PROTEIN"/>
    <property type="match status" value="1"/>
</dbReference>
<organism evidence="3 4">
    <name type="scientific">Symbiodinium natans</name>
    <dbReference type="NCBI Taxonomy" id="878477"/>
    <lineage>
        <taxon>Eukaryota</taxon>
        <taxon>Sar</taxon>
        <taxon>Alveolata</taxon>
        <taxon>Dinophyceae</taxon>
        <taxon>Suessiales</taxon>
        <taxon>Symbiodiniaceae</taxon>
        <taxon>Symbiodinium</taxon>
    </lineage>
</organism>
<dbReference type="PANTHER" id="PTHR34605:SF4">
    <property type="entry name" value="DNA ADENINE METHYLTRANSFERASE"/>
    <property type="match status" value="1"/>
</dbReference>
<dbReference type="Proteomes" id="UP000604046">
    <property type="component" value="Unassembled WGS sequence"/>
</dbReference>
<evidence type="ECO:0000256" key="1">
    <source>
        <dbReference type="ARBA" id="ARBA00023172"/>
    </source>
</evidence>
<sequence length="1216" mass="135412">MVEDSTCVLARGVNLAQAVLNMLFGSKQETPRFLTAAHRRIQARLESGWSSMMVEATTVEDDELRQFLKHQQHYAGGGTAIPLGDRGGVPANAATVDLRKELRDQYPKMSHHVNEPTALLLPSGRRPKRIKRGHVWLHGSYPALVVRNVKAGLHILKKPSQVARHRGRLCLAGAFAVPKDADEDRVITDPSVNQLVDPDELPRPKFAYIPKLRVTYAPRGGVLVVSKRDARHYFHSLKIGRKWHRWLCGPPIFMSGGKLRFPACCTAPMGFGPSAGWAQALTDVTTSAADMPRERRLHPDECAPGDFPLWGSIYDDIWAIDHAQGDDQRDLHGPGWLSRAEQAWVDRGVHPNTKKSIDAAEGAEVQGYFVHPTKHWLGVSVQKRMKLFQATFYLLSLQRVLVSDMERWVGKYGYVHSCRPPMRSIFADTYRWLEQMRASKARFAILPDAVWLECMYAALLLPYCQFDVSSPYSNRVECSDSSMTGIGRAWTCVPSEVVQSMAQLCDHPGTYTNLALPHGIGLQETQTCPLAKLALPSDVFWHKVGAPYRPLYIYLGEADAAVWVAEDRLRRPVDDGGRFAHPLDSACCVGAFSKGRSASKLLNERCRKLCAVAVAGGHEVFYPWIASAENPADEPSRRFEGGRGEDYRPEPQALQQLHADPFTPQNWSGNERFFLHLCSGVPRKGDLISAICALTTEQGLSVLGLRVGPAASYDQCERCLIGSDLVTGKHVQTVLDLIHSGRVLGAYASPPDRTFSNVLRVTADEERSFSVVRKKRDVWRCSHGCSRRRQREVTLESTLALLCIGLIGEVRLCGGWVAFKHRARTSAPSVFQSSEAQMLIAIAHLEYYSAEDLLPGHNGQPTGFLLPSGSKPSVQAQAGYPRSRLEVACPSAVNVRLAQLFVEKAIQARANGFQQPCKPLLVGHGGDGVEPWCGAFLLSALRDATKARYDQAWQHLHRELQLNGIAWDDASEEEQDIILAEWLVDGYEQGLGRAEYGCLPCALRRMNPRARYTTAWKVFDIWGTLQPPQQAAAAPPELISAMMVVFVALGKVDLGLIVCLCFSGLLRVGESLRLRWKDVFFSSGVLTLCLAQTKRGMEQKVVITNPMVLTWVVQYYKFSQQLNWGENLFHRSYSSVLRWVKKVAALLGAGHVQLTTHSFRRSGASELARRGVPIADIMMFGRWLSDRSAREYIRKGEDEREESYCSQGAKRALAEI</sequence>